<keyword evidence="3" id="KW-1185">Reference proteome</keyword>
<organism evidence="2 3">
    <name type="scientific">Flexivirga alba</name>
    <dbReference type="NCBI Taxonomy" id="702742"/>
    <lineage>
        <taxon>Bacteria</taxon>
        <taxon>Bacillati</taxon>
        <taxon>Actinomycetota</taxon>
        <taxon>Actinomycetes</taxon>
        <taxon>Micrococcales</taxon>
        <taxon>Dermacoccaceae</taxon>
        <taxon>Flexivirga</taxon>
    </lineage>
</organism>
<dbReference type="Pfam" id="PF11575">
    <property type="entry name" value="FhuF_C"/>
    <property type="match status" value="1"/>
</dbReference>
<comment type="caution">
    <text evidence="2">The sequence shown here is derived from an EMBL/GenBank/DDBJ whole genome shotgun (WGS) entry which is preliminary data.</text>
</comment>
<protein>
    <submittedName>
        <fullName evidence="2">(2Fe-2S)-binding protein</fullName>
    </submittedName>
</protein>
<reference evidence="3" key="1">
    <citation type="journal article" date="2019" name="Int. J. Syst. Evol. Microbiol.">
        <title>The Global Catalogue of Microorganisms (GCM) 10K type strain sequencing project: providing services to taxonomists for standard genome sequencing and annotation.</title>
        <authorList>
            <consortium name="The Broad Institute Genomics Platform"/>
            <consortium name="The Broad Institute Genome Sequencing Center for Infectious Disease"/>
            <person name="Wu L."/>
            <person name="Ma J."/>
        </authorList>
    </citation>
    <scope>NUCLEOTIDE SEQUENCE [LARGE SCALE GENOMIC DNA]</scope>
    <source>
        <strain evidence="3">CCUG 58127</strain>
    </source>
</reference>
<proteinExistence type="predicted"/>
<evidence type="ECO:0000313" key="2">
    <source>
        <dbReference type="EMBL" id="MFC6706970.1"/>
    </source>
</evidence>
<dbReference type="EMBL" id="JBHSWH010000001">
    <property type="protein sequence ID" value="MFC6706970.1"/>
    <property type="molecule type" value="Genomic_DNA"/>
</dbReference>
<dbReference type="InterPro" id="IPR024726">
    <property type="entry name" value="FhuF_C"/>
</dbReference>
<sequence length="215" mass="23306">MNDPHRLGGALAFDEHAASAAPRAPWQPLTVRTDESALRARVEAVRAQLHSPDGRSVDLRVAASTEQFGLVARLVSAHVCARALGLSLDLAGDEIWWQQRPGQLLRLSLARSPHQRNPLQHGAIAQVTDTIQRLYGVSAQVLWGNVGSAANSTVTLLRATRPDLVERAQKAADELLHDPRIDGGALRTGTNFRRHSCCLIYRAGIGMCGDCVLHP</sequence>
<dbReference type="RefSeq" id="WP_382403643.1">
    <property type="nucleotide sequence ID" value="NZ_JBHSWH010000001.1"/>
</dbReference>
<evidence type="ECO:0000313" key="3">
    <source>
        <dbReference type="Proteomes" id="UP001596298"/>
    </source>
</evidence>
<evidence type="ECO:0000259" key="1">
    <source>
        <dbReference type="Pfam" id="PF11575"/>
    </source>
</evidence>
<gene>
    <name evidence="2" type="ORF">ACFQDH_17335</name>
</gene>
<dbReference type="Proteomes" id="UP001596298">
    <property type="component" value="Unassembled WGS sequence"/>
</dbReference>
<accession>A0ABW2AJG2</accession>
<feature type="domain" description="Ferric siderophore reductase C-terminal" evidence="1">
    <location>
        <begin position="194"/>
        <end position="213"/>
    </location>
</feature>
<name>A0ABW2AJG2_9MICO</name>